<dbReference type="InterPro" id="IPR051675">
    <property type="entry name" value="Endo/Exo/Phosphatase_dom_1"/>
</dbReference>
<dbReference type="NCBIfam" id="TIGR00426">
    <property type="entry name" value="competence protein ComEA helix-hairpin-helix repeat region"/>
    <property type="match status" value="1"/>
</dbReference>
<dbReference type="Gene3D" id="1.10.150.310">
    <property type="entry name" value="Tex RuvX-like domain-like"/>
    <property type="match status" value="1"/>
</dbReference>
<comment type="caution">
    <text evidence="2">The sequence shown here is derived from an EMBL/GenBank/DDBJ whole genome shotgun (WGS) entry which is preliminary data.</text>
</comment>
<protein>
    <recommendedName>
        <fullName evidence="1">Soluble ligand binding domain-containing protein</fullName>
    </recommendedName>
</protein>
<dbReference type="EMBL" id="VUMU01000001">
    <property type="protein sequence ID" value="MST56711.1"/>
    <property type="molecule type" value="Genomic_DNA"/>
</dbReference>
<dbReference type="InterPro" id="IPR004509">
    <property type="entry name" value="Competence_ComEA_HhH"/>
</dbReference>
<dbReference type="PANTHER" id="PTHR21180">
    <property type="entry name" value="ENDONUCLEASE/EXONUCLEASE/PHOSPHATASE FAMILY DOMAIN-CONTAINING PROTEIN 1"/>
    <property type="match status" value="1"/>
</dbReference>
<evidence type="ECO:0000259" key="1">
    <source>
        <dbReference type="Pfam" id="PF10531"/>
    </source>
</evidence>
<dbReference type="AlphaFoldDB" id="A0A6L5YEK9"/>
<organism evidence="2 3">
    <name type="scientific">Waltera intestinalis</name>
    <dbReference type="NCBI Taxonomy" id="2606635"/>
    <lineage>
        <taxon>Bacteria</taxon>
        <taxon>Bacillati</taxon>
        <taxon>Bacillota</taxon>
        <taxon>Clostridia</taxon>
        <taxon>Lachnospirales</taxon>
        <taxon>Lachnospiraceae</taxon>
        <taxon>Waltera</taxon>
    </lineage>
</organism>
<dbReference type="GO" id="GO:0015628">
    <property type="term" value="P:protein secretion by the type II secretion system"/>
    <property type="evidence" value="ECO:0007669"/>
    <property type="project" value="TreeGrafter"/>
</dbReference>
<evidence type="ECO:0000313" key="2">
    <source>
        <dbReference type="EMBL" id="MST56711.1"/>
    </source>
</evidence>
<feature type="domain" description="Soluble ligand binding" evidence="1">
    <location>
        <begin position="69"/>
        <end position="123"/>
    </location>
</feature>
<dbReference type="SUPFAM" id="SSF142984">
    <property type="entry name" value="Nqo1 middle domain-like"/>
    <property type="match status" value="1"/>
</dbReference>
<name>A0A6L5YEK9_9FIRM</name>
<dbReference type="Proteomes" id="UP000476055">
    <property type="component" value="Unassembled WGS sequence"/>
</dbReference>
<keyword evidence="3" id="KW-1185">Reference proteome</keyword>
<evidence type="ECO:0000313" key="3">
    <source>
        <dbReference type="Proteomes" id="UP000476055"/>
    </source>
</evidence>
<dbReference type="SUPFAM" id="SSF47781">
    <property type="entry name" value="RuvA domain 2-like"/>
    <property type="match status" value="1"/>
</dbReference>
<accession>A0A6L5YEK9</accession>
<dbReference type="PANTHER" id="PTHR21180:SF32">
    <property type="entry name" value="ENDONUCLEASE_EXONUCLEASE_PHOSPHATASE FAMILY DOMAIN-CONTAINING PROTEIN 1"/>
    <property type="match status" value="1"/>
</dbReference>
<dbReference type="PROSITE" id="PS51257">
    <property type="entry name" value="PROKAR_LIPOPROTEIN"/>
    <property type="match status" value="1"/>
</dbReference>
<gene>
    <name evidence="2" type="ORF">FYJ59_00335</name>
</gene>
<dbReference type="InterPro" id="IPR010994">
    <property type="entry name" value="RuvA_2-like"/>
</dbReference>
<proteinExistence type="predicted"/>
<dbReference type="GO" id="GO:0015627">
    <property type="term" value="C:type II protein secretion system complex"/>
    <property type="evidence" value="ECO:0007669"/>
    <property type="project" value="TreeGrafter"/>
</dbReference>
<dbReference type="Pfam" id="PF12836">
    <property type="entry name" value="HHH_3"/>
    <property type="match status" value="1"/>
</dbReference>
<reference evidence="2 3" key="1">
    <citation type="submission" date="2019-08" db="EMBL/GenBank/DDBJ databases">
        <title>In-depth cultivation of the pig gut microbiome towards novel bacterial diversity and tailored functional studies.</title>
        <authorList>
            <person name="Wylensek D."/>
            <person name="Hitch T.C.A."/>
            <person name="Clavel T."/>
        </authorList>
    </citation>
    <scope>NUCLEOTIDE SEQUENCE [LARGE SCALE GENOMIC DNA]</scope>
    <source>
        <strain evidence="2 3">WCA3-601-WT-6H</strain>
    </source>
</reference>
<dbReference type="Gene3D" id="3.10.560.10">
    <property type="entry name" value="Outer membrane lipoprotein wza domain like"/>
    <property type="match status" value="1"/>
</dbReference>
<sequence length="205" mass="21997">MMVFKFFSKIKYRCLIGLLGCIVLFVTGCGTADEAIVLIPPGESVAEFPELESAEQAAETRVVEPQTVYVYVCGAVRTPGVVEVPEGSRAAEALELAGGMTTEADPFYVNLAEIVTDGQKLYFPTASEAEELEAAGKAAEEGLVNINTASAEELCTLPGIGASRAADIVRYREKNGAFQTKEDIMKVSGIKQNAYDKLCDRITVQ</sequence>
<dbReference type="Pfam" id="PF10531">
    <property type="entry name" value="SLBB"/>
    <property type="match status" value="1"/>
</dbReference>
<dbReference type="InterPro" id="IPR019554">
    <property type="entry name" value="Soluble_ligand-bd"/>
</dbReference>